<dbReference type="SUPFAM" id="SSF46689">
    <property type="entry name" value="Homeodomain-like"/>
    <property type="match status" value="1"/>
</dbReference>
<dbReference type="PROSITE" id="PS00041">
    <property type="entry name" value="HTH_ARAC_FAMILY_1"/>
    <property type="match status" value="1"/>
</dbReference>
<name>A0ABW8XV78_9FLAO</name>
<evidence type="ECO:0000259" key="4">
    <source>
        <dbReference type="PROSITE" id="PS01124"/>
    </source>
</evidence>
<dbReference type="InterPro" id="IPR009057">
    <property type="entry name" value="Homeodomain-like_sf"/>
</dbReference>
<dbReference type="PROSITE" id="PS01124">
    <property type="entry name" value="HTH_ARAC_FAMILY_2"/>
    <property type="match status" value="1"/>
</dbReference>
<keyword evidence="1" id="KW-0805">Transcription regulation</keyword>
<comment type="caution">
    <text evidence="5">The sequence shown here is derived from an EMBL/GenBank/DDBJ whole genome shotgun (WGS) entry which is preliminary data.</text>
</comment>
<dbReference type="PRINTS" id="PR00032">
    <property type="entry name" value="HTHARAC"/>
</dbReference>
<dbReference type="SMART" id="SM00342">
    <property type="entry name" value="HTH_ARAC"/>
    <property type="match status" value="1"/>
</dbReference>
<evidence type="ECO:0000256" key="2">
    <source>
        <dbReference type="ARBA" id="ARBA00023125"/>
    </source>
</evidence>
<dbReference type="Pfam" id="PF12833">
    <property type="entry name" value="HTH_18"/>
    <property type="match status" value="1"/>
</dbReference>
<keyword evidence="3" id="KW-0804">Transcription</keyword>
<evidence type="ECO:0000256" key="3">
    <source>
        <dbReference type="ARBA" id="ARBA00023163"/>
    </source>
</evidence>
<organism evidence="5 6">
    <name type="scientific">Flavobacterium plantiphilum</name>
    <dbReference type="NCBI Taxonomy" id="3163297"/>
    <lineage>
        <taxon>Bacteria</taxon>
        <taxon>Pseudomonadati</taxon>
        <taxon>Bacteroidota</taxon>
        <taxon>Flavobacteriia</taxon>
        <taxon>Flavobacteriales</taxon>
        <taxon>Flavobacteriaceae</taxon>
        <taxon>Flavobacterium</taxon>
    </lineage>
</organism>
<dbReference type="Proteomes" id="UP001629260">
    <property type="component" value="Unassembled WGS sequence"/>
</dbReference>
<dbReference type="InterPro" id="IPR018060">
    <property type="entry name" value="HTH_AraC"/>
</dbReference>
<keyword evidence="6" id="KW-1185">Reference proteome</keyword>
<dbReference type="InterPro" id="IPR020449">
    <property type="entry name" value="Tscrpt_reg_AraC-type_HTH"/>
</dbReference>
<evidence type="ECO:0000313" key="6">
    <source>
        <dbReference type="Proteomes" id="UP001629260"/>
    </source>
</evidence>
<dbReference type="RefSeq" id="WP_408082275.1">
    <property type="nucleotide sequence ID" value="NZ_JBELQA010000007.1"/>
</dbReference>
<evidence type="ECO:0000256" key="1">
    <source>
        <dbReference type="ARBA" id="ARBA00023015"/>
    </source>
</evidence>
<dbReference type="EMBL" id="JBELQA010000007">
    <property type="protein sequence ID" value="MFL9831808.1"/>
    <property type="molecule type" value="Genomic_DNA"/>
</dbReference>
<dbReference type="InterPro" id="IPR018062">
    <property type="entry name" value="HTH_AraC-typ_CS"/>
</dbReference>
<sequence>MVKQIYNLTLEELISQVKTDLITKEYVVNDINKSNYNIKLSIPHRADFFSLIILEKGICEYTINDYQSKITANDILFCPNSGTFTTDRISDDYKAKYIVFTTDFISKAGFNYRSNDILKSFSNNPISIISGNADLFKRIKFYLTELQSLNDTTKDNYYSNELIWHFFSLLIYELDNYFKSIETVQPTSPRGEDLATKFFLLLRENYKEHHDVQFYADSLFVTRKYLSKMIKKTMFKTSREIINQVLITEAKILLRNYHTSVSDAASELNFSDQSVFSKFFKKHTGQTPSEYKKNDFF</sequence>
<dbReference type="PANTHER" id="PTHR43280:SF32">
    <property type="entry name" value="TRANSCRIPTIONAL REGULATORY PROTEIN"/>
    <property type="match status" value="1"/>
</dbReference>
<proteinExistence type="predicted"/>
<dbReference type="PANTHER" id="PTHR43280">
    <property type="entry name" value="ARAC-FAMILY TRANSCRIPTIONAL REGULATOR"/>
    <property type="match status" value="1"/>
</dbReference>
<accession>A0ABW8XV78</accession>
<reference evidence="5 6" key="1">
    <citation type="submission" date="2024-06" db="EMBL/GenBank/DDBJ databases">
        <authorList>
            <person name="Kaempfer P."/>
            <person name="Viver T."/>
        </authorList>
    </citation>
    <scope>NUCLEOTIDE SEQUENCE [LARGE SCALE GENOMIC DNA]</scope>
    <source>
        <strain evidence="5 6">ST-87</strain>
    </source>
</reference>
<protein>
    <submittedName>
        <fullName evidence="5">AraC family transcriptional regulator</fullName>
    </submittedName>
</protein>
<gene>
    <name evidence="5" type="ORF">ABS764_13210</name>
</gene>
<keyword evidence="2" id="KW-0238">DNA-binding</keyword>
<evidence type="ECO:0000313" key="5">
    <source>
        <dbReference type="EMBL" id="MFL9831808.1"/>
    </source>
</evidence>
<feature type="domain" description="HTH araC/xylS-type" evidence="4">
    <location>
        <begin position="196"/>
        <end position="294"/>
    </location>
</feature>
<dbReference type="Gene3D" id="1.10.10.60">
    <property type="entry name" value="Homeodomain-like"/>
    <property type="match status" value="1"/>
</dbReference>